<sequence>MRATLLLLAGCGLAAASSGSRGRRVETFNLHGPQPEDIATNGGALPRLQRRGDPLIPQNANTTKFAVDGTALPEVPFDIGESYAGLLPISNNETDRSLFFWYFPTADPLGKDELTIWLSGGPGCSSMAAAAQGHGPFLWQAGTRRPVRNPLSWHGLTNMIYVDQPVGTGYSTGAPRAKTEEQIAAEFMGFWRNFVDTFGLHGKKVYIAGASWAGFYVPYLASAMLDAQYFNVRGTFVYNAIIGASDTQGPGEVLSHVERWAGLYNLNATTLARVRALHEACGYGAYRDAYFRYPPPDVDFPFNDAAWEAPCLEEDVWTLVYDAAALVNPCFNEYDISARCPRLWNVLADTEPGNDPEKHVAYFDRADVKRALHAAPGRTWAQCNSGVYRERNAPSSLTVLPGVVDRSDRTVVAHGNLDLGIIDSGTRFALQNMTWGGRRGFQAEPGTAFFVPYELAARSGGSAGAGEMGITHTERGLTWVEVFRAGHSLPQFAPAAAYRQLQFLLGRVDSLTE</sequence>
<dbReference type="SUPFAM" id="SSF53474">
    <property type="entry name" value="alpha/beta-Hydrolases"/>
    <property type="match status" value="1"/>
</dbReference>
<dbReference type="PANTHER" id="PTHR11802:SF479">
    <property type="entry name" value="CARBOXYPEPTIDASE"/>
    <property type="match status" value="1"/>
</dbReference>
<comment type="similarity">
    <text evidence="1">Belongs to the peptidase S10 family.</text>
</comment>
<dbReference type="Gene3D" id="3.40.50.1820">
    <property type="entry name" value="alpha/beta hydrolase"/>
    <property type="match status" value="1"/>
</dbReference>
<dbReference type="STRING" id="196109.A0A136IS51"/>
<keyword evidence="2" id="KW-0121">Carboxypeptidase</keyword>
<proteinExistence type="inferred from homology"/>
<evidence type="ECO:0000256" key="6">
    <source>
        <dbReference type="SAM" id="SignalP"/>
    </source>
</evidence>
<dbReference type="InParanoid" id="A0A136IS51"/>
<dbReference type="InterPro" id="IPR029058">
    <property type="entry name" value="AB_hydrolase_fold"/>
</dbReference>
<dbReference type="PRINTS" id="PR00724">
    <property type="entry name" value="CRBOXYPTASEC"/>
</dbReference>
<keyword evidence="8" id="KW-1185">Reference proteome</keyword>
<feature type="signal peptide" evidence="6">
    <location>
        <begin position="1"/>
        <end position="22"/>
    </location>
</feature>
<keyword evidence="3" id="KW-0645">Protease</keyword>
<evidence type="ECO:0000256" key="5">
    <source>
        <dbReference type="ARBA" id="ARBA00023180"/>
    </source>
</evidence>
<evidence type="ECO:0000313" key="7">
    <source>
        <dbReference type="EMBL" id="KXJ87589.1"/>
    </source>
</evidence>
<dbReference type="GO" id="GO:0006508">
    <property type="term" value="P:proteolysis"/>
    <property type="evidence" value="ECO:0007669"/>
    <property type="project" value="UniProtKB-KW"/>
</dbReference>
<reference evidence="8" key="1">
    <citation type="submission" date="2016-02" db="EMBL/GenBank/DDBJ databases">
        <title>Draft genome sequence of Microdochium bolleyi, a fungal endophyte of beachgrass.</title>
        <authorList>
            <consortium name="DOE Joint Genome Institute"/>
            <person name="David A.S."/>
            <person name="May G."/>
            <person name="Haridas S."/>
            <person name="Lim J."/>
            <person name="Wang M."/>
            <person name="Labutti K."/>
            <person name="Lipzen A."/>
            <person name="Barry K."/>
            <person name="Grigoriev I.V."/>
        </authorList>
    </citation>
    <scope>NUCLEOTIDE SEQUENCE [LARGE SCALE GENOMIC DNA]</scope>
    <source>
        <strain evidence="8">J235TASD1</strain>
    </source>
</reference>
<organism evidence="7 8">
    <name type="scientific">Microdochium bolleyi</name>
    <dbReference type="NCBI Taxonomy" id="196109"/>
    <lineage>
        <taxon>Eukaryota</taxon>
        <taxon>Fungi</taxon>
        <taxon>Dikarya</taxon>
        <taxon>Ascomycota</taxon>
        <taxon>Pezizomycotina</taxon>
        <taxon>Sordariomycetes</taxon>
        <taxon>Xylariomycetidae</taxon>
        <taxon>Xylariales</taxon>
        <taxon>Microdochiaceae</taxon>
        <taxon>Microdochium</taxon>
    </lineage>
</organism>
<dbReference type="Proteomes" id="UP000070501">
    <property type="component" value="Unassembled WGS sequence"/>
</dbReference>
<dbReference type="OrthoDB" id="443318at2759"/>
<dbReference type="PANTHER" id="PTHR11802">
    <property type="entry name" value="SERINE PROTEASE FAMILY S10 SERINE CARBOXYPEPTIDASE"/>
    <property type="match status" value="1"/>
</dbReference>
<gene>
    <name evidence="7" type="ORF">Micbo1qcDRAFT_151959</name>
</gene>
<evidence type="ECO:0000256" key="4">
    <source>
        <dbReference type="ARBA" id="ARBA00022801"/>
    </source>
</evidence>
<evidence type="ECO:0000256" key="1">
    <source>
        <dbReference type="ARBA" id="ARBA00009431"/>
    </source>
</evidence>
<evidence type="ECO:0000313" key="8">
    <source>
        <dbReference type="Proteomes" id="UP000070501"/>
    </source>
</evidence>
<feature type="chain" id="PRO_5007293062" evidence="6">
    <location>
        <begin position="23"/>
        <end position="513"/>
    </location>
</feature>
<keyword evidence="4 7" id="KW-0378">Hydrolase</keyword>
<dbReference type="GO" id="GO:0004185">
    <property type="term" value="F:serine-type carboxypeptidase activity"/>
    <property type="evidence" value="ECO:0007669"/>
    <property type="project" value="InterPro"/>
</dbReference>
<dbReference type="AlphaFoldDB" id="A0A136IS51"/>
<dbReference type="Pfam" id="PF00450">
    <property type="entry name" value="Peptidase_S10"/>
    <property type="match status" value="1"/>
</dbReference>
<name>A0A136IS51_9PEZI</name>
<keyword evidence="5" id="KW-0325">Glycoprotein</keyword>
<evidence type="ECO:0000256" key="2">
    <source>
        <dbReference type="ARBA" id="ARBA00022645"/>
    </source>
</evidence>
<keyword evidence="6" id="KW-0732">Signal</keyword>
<protein>
    <submittedName>
        <fullName evidence="7">Alpha/Beta hydrolase protein</fullName>
    </submittedName>
</protein>
<accession>A0A136IS51</accession>
<evidence type="ECO:0000256" key="3">
    <source>
        <dbReference type="ARBA" id="ARBA00022670"/>
    </source>
</evidence>
<dbReference type="InterPro" id="IPR001563">
    <property type="entry name" value="Peptidase_S10"/>
</dbReference>
<dbReference type="EMBL" id="KQ964262">
    <property type="protein sequence ID" value="KXJ87589.1"/>
    <property type="molecule type" value="Genomic_DNA"/>
</dbReference>